<gene>
    <name evidence="1" type="ORF">SAMN04487771_103510</name>
</gene>
<proteinExistence type="predicted"/>
<dbReference type="EMBL" id="FOIL01000035">
    <property type="protein sequence ID" value="SET71216.1"/>
    <property type="molecule type" value="Genomic_DNA"/>
</dbReference>
<dbReference type="Proteomes" id="UP000199820">
    <property type="component" value="Unassembled WGS sequence"/>
</dbReference>
<accession>A0A1I0GJ56</accession>
<reference evidence="1 2" key="1">
    <citation type="submission" date="2016-10" db="EMBL/GenBank/DDBJ databases">
        <authorList>
            <person name="de Groot N.N."/>
        </authorList>
    </citation>
    <scope>NUCLEOTIDE SEQUENCE [LARGE SCALE GENOMIC DNA]</scope>
    <source>
        <strain evidence="1 2">KH1P1</strain>
    </source>
</reference>
<dbReference type="OrthoDB" id="2054734at2"/>
<organism evidence="1 2">
    <name type="scientific">[Clostridium] aminophilum</name>
    <dbReference type="NCBI Taxonomy" id="1526"/>
    <lineage>
        <taxon>Bacteria</taxon>
        <taxon>Bacillati</taxon>
        <taxon>Bacillota</taxon>
        <taxon>Clostridia</taxon>
        <taxon>Lachnospirales</taxon>
        <taxon>Lachnospiraceae</taxon>
    </lineage>
</organism>
<keyword evidence="2" id="KW-1185">Reference proteome</keyword>
<sequence length="76" mass="8827">MERARLAELGFENRDEAVGFLKKLWNGEETVCPICGTVLISLHKKAKKDSSDWQCKNCDKSYRAMYLLDEINEQMK</sequence>
<dbReference type="AlphaFoldDB" id="A0A1I0GJ56"/>
<name>A0A1I0GJ56_9FIRM</name>
<evidence type="ECO:0000313" key="1">
    <source>
        <dbReference type="EMBL" id="SET71216.1"/>
    </source>
</evidence>
<protein>
    <submittedName>
        <fullName evidence="1">Dam-replacing family protein</fullName>
    </submittedName>
</protein>
<dbReference type="RefSeq" id="WP_074649914.1">
    <property type="nucleotide sequence ID" value="NZ_FOIL01000035.1"/>
</dbReference>
<evidence type="ECO:0000313" key="2">
    <source>
        <dbReference type="Proteomes" id="UP000199820"/>
    </source>
</evidence>